<reference evidence="11 12" key="1">
    <citation type="journal article" date="2014" name="Genome Announc.">
        <title>Draft genome sequences of the altered schaedler flora, a defined bacterial community from gnotobiotic mice.</title>
        <authorList>
            <person name="Wannemuehler M.J."/>
            <person name="Overstreet A.M."/>
            <person name="Ward D.V."/>
            <person name="Phillips G.J."/>
        </authorList>
    </citation>
    <scope>NUCLEOTIDE SEQUENCE [LARGE SCALE GENOMIC DNA]</scope>
    <source>
        <strain evidence="11 12">ASF492</strain>
    </source>
</reference>
<protein>
    <recommendedName>
        <fullName evidence="3 8">Beta-lactamase</fullName>
        <ecNumber evidence="3 8">3.5.2.6</ecNumber>
    </recommendedName>
</protein>
<comment type="similarity">
    <text evidence="2 8">Belongs to the class-D beta-lactamase family.</text>
</comment>
<comment type="caution">
    <text evidence="11">The sequence shown here is derived from an EMBL/GenBank/DDBJ whole genome shotgun (WGS) entry which is preliminary data.</text>
</comment>
<dbReference type="STRING" id="1235802.C823_05785"/>
<dbReference type="SUPFAM" id="SSF56601">
    <property type="entry name" value="beta-lactamase/transpeptidase-like"/>
    <property type="match status" value="1"/>
</dbReference>
<dbReference type="InterPro" id="IPR001460">
    <property type="entry name" value="PCN-bd_Tpept"/>
</dbReference>
<dbReference type="GO" id="GO:0046677">
    <property type="term" value="P:response to antibiotic"/>
    <property type="evidence" value="ECO:0007669"/>
    <property type="project" value="UniProtKB-UniRule"/>
</dbReference>
<evidence type="ECO:0000256" key="5">
    <source>
        <dbReference type="ARBA" id="ARBA00022801"/>
    </source>
</evidence>
<evidence type="ECO:0000256" key="1">
    <source>
        <dbReference type="ARBA" id="ARBA00001526"/>
    </source>
</evidence>
<feature type="signal peptide" evidence="9">
    <location>
        <begin position="1"/>
        <end position="22"/>
    </location>
</feature>
<dbReference type="InterPro" id="IPR002137">
    <property type="entry name" value="Beta-lactam_class-D_AS"/>
</dbReference>
<evidence type="ECO:0000256" key="4">
    <source>
        <dbReference type="ARBA" id="ARBA00022729"/>
    </source>
</evidence>
<feature type="modified residue" description="N6-carboxylysine" evidence="7">
    <location>
        <position position="106"/>
    </location>
</feature>
<dbReference type="InterPro" id="IPR012338">
    <property type="entry name" value="Beta-lactam/transpept-like"/>
</dbReference>
<dbReference type="PANTHER" id="PTHR30627:SF6">
    <property type="entry name" value="BETA-LACTAMASE YBXI-RELATED"/>
    <property type="match status" value="1"/>
</dbReference>
<feature type="domain" description="Penicillin-binding protein transpeptidase" evidence="10">
    <location>
        <begin position="75"/>
        <end position="300"/>
    </location>
</feature>
<dbReference type="GO" id="GO:0005886">
    <property type="term" value="C:plasma membrane"/>
    <property type="evidence" value="ECO:0007669"/>
    <property type="project" value="TreeGrafter"/>
</dbReference>
<dbReference type="eggNOG" id="COG2602">
    <property type="taxonomic scope" value="Bacteria"/>
</dbReference>
<keyword evidence="4 9" id="KW-0732">Signal</keyword>
<keyword evidence="12" id="KW-1185">Reference proteome</keyword>
<sequence>MKKVKGIAIVLLSVMIAGCSNTNSEQQEDNSVAIEQQTAEENQNIQGTEIVKENEISVVTDNIVDYSEYFQGISGCAVIYDESSNTYSLYNKEKCEKEVSPLSTFKIVSALAGLENNVLESQTSTMEYSGLKYPIDTWNSNLTLKEAFEASCVWYFRQVVDMVGQEDIHAMLKEIQYGNCDISEWNGSETNPLPELNGFWLDSSLEISPKQQVVTLNYIFGSDNNFNADSLEELKSIMYIAELDNGCLYGKTGSGADGKAWFVGFMEKDDNKIYFAIYLDDIQNKEAVSGNKAKEIAISILNNEV</sequence>
<evidence type="ECO:0000313" key="12">
    <source>
        <dbReference type="Proteomes" id="UP000012589"/>
    </source>
</evidence>
<dbReference type="GO" id="GO:0017001">
    <property type="term" value="P:antibiotic catabolic process"/>
    <property type="evidence" value="ECO:0007669"/>
    <property type="project" value="InterPro"/>
</dbReference>
<name>N1ZX18_9FIRM</name>
<evidence type="ECO:0000256" key="9">
    <source>
        <dbReference type="SAM" id="SignalP"/>
    </source>
</evidence>
<dbReference type="PROSITE" id="PS51257">
    <property type="entry name" value="PROKAR_LIPOPROTEIN"/>
    <property type="match status" value="1"/>
</dbReference>
<evidence type="ECO:0000256" key="3">
    <source>
        <dbReference type="ARBA" id="ARBA00012865"/>
    </source>
</evidence>
<dbReference type="Gene3D" id="3.40.710.10">
    <property type="entry name" value="DD-peptidase/beta-lactamase superfamily"/>
    <property type="match status" value="1"/>
</dbReference>
<feature type="active site" description="Acyl-ester intermediate" evidence="7">
    <location>
        <position position="103"/>
    </location>
</feature>
<dbReference type="PATRIC" id="fig|1235802.3.peg.6107"/>
<dbReference type="EMBL" id="AQFT01000185">
    <property type="protein sequence ID" value="EMZ18668.1"/>
    <property type="molecule type" value="Genomic_DNA"/>
</dbReference>
<dbReference type="EC" id="3.5.2.6" evidence="3 8"/>
<dbReference type="Pfam" id="PF00905">
    <property type="entry name" value="Transpeptidase"/>
    <property type="match status" value="1"/>
</dbReference>
<evidence type="ECO:0000256" key="2">
    <source>
        <dbReference type="ARBA" id="ARBA00007898"/>
    </source>
</evidence>
<dbReference type="GO" id="GO:0071555">
    <property type="term" value="P:cell wall organization"/>
    <property type="evidence" value="ECO:0007669"/>
    <property type="project" value="TreeGrafter"/>
</dbReference>
<dbReference type="Proteomes" id="UP000012589">
    <property type="component" value="Unassembled WGS sequence"/>
</dbReference>
<proteinExistence type="inferred from homology"/>
<dbReference type="InterPro" id="IPR050515">
    <property type="entry name" value="Beta-lactam/transpept"/>
</dbReference>
<evidence type="ECO:0000256" key="6">
    <source>
        <dbReference type="ARBA" id="ARBA00023251"/>
    </source>
</evidence>
<evidence type="ECO:0000256" key="7">
    <source>
        <dbReference type="PIRSR" id="PIRSR602137-50"/>
    </source>
</evidence>
<evidence type="ECO:0000256" key="8">
    <source>
        <dbReference type="RuleBase" id="RU361140"/>
    </source>
</evidence>
<feature type="chain" id="PRO_5039638797" description="Beta-lactamase" evidence="9">
    <location>
        <begin position="23"/>
        <end position="305"/>
    </location>
</feature>
<dbReference type="GO" id="GO:0008800">
    <property type="term" value="F:beta-lactamase activity"/>
    <property type="evidence" value="ECO:0007669"/>
    <property type="project" value="UniProtKB-UniRule"/>
</dbReference>
<dbReference type="GO" id="GO:0008658">
    <property type="term" value="F:penicillin binding"/>
    <property type="evidence" value="ECO:0007669"/>
    <property type="project" value="InterPro"/>
</dbReference>
<dbReference type="OrthoDB" id="9804799at2"/>
<accession>N1ZX18</accession>
<dbReference type="HOGENOM" id="CLU_035412_1_0_9"/>
<dbReference type="AlphaFoldDB" id="N1ZX18"/>
<keyword evidence="6 8" id="KW-0046">Antibiotic resistance</keyword>
<evidence type="ECO:0000259" key="10">
    <source>
        <dbReference type="Pfam" id="PF00905"/>
    </source>
</evidence>
<comment type="catalytic activity">
    <reaction evidence="1 8">
        <text>a beta-lactam + H2O = a substituted beta-amino acid</text>
        <dbReference type="Rhea" id="RHEA:20401"/>
        <dbReference type="ChEBI" id="CHEBI:15377"/>
        <dbReference type="ChEBI" id="CHEBI:35627"/>
        <dbReference type="ChEBI" id="CHEBI:140347"/>
        <dbReference type="EC" id="3.5.2.6"/>
    </reaction>
</comment>
<keyword evidence="5 8" id="KW-0378">Hydrolase</keyword>
<gene>
    <name evidence="11" type="ORF">C823_05785</name>
</gene>
<dbReference type="PANTHER" id="PTHR30627">
    <property type="entry name" value="PEPTIDOGLYCAN D,D-TRANSPEPTIDASE"/>
    <property type="match status" value="1"/>
</dbReference>
<organism evidence="11 12">
    <name type="scientific">Eubacterium plexicaudatum ASF492</name>
    <dbReference type="NCBI Taxonomy" id="1235802"/>
    <lineage>
        <taxon>Bacteria</taxon>
        <taxon>Bacillati</taxon>
        <taxon>Bacillota</taxon>
        <taxon>Clostridia</taxon>
        <taxon>Eubacteriales</taxon>
        <taxon>Eubacteriaceae</taxon>
        <taxon>Eubacterium</taxon>
    </lineage>
</organism>
<evidence type="ECO:0000313" key="11">
    <source>
        <dbReference type="EMBL" id="EMZ18668.1"/>
    </source>
</evidence>
<dbReference type="PROSITE" id="PS00337">
    <property type="entry name" value="BETA_LACTAMASE_D"/>
    <property type="match status" value="1"/>
</dbReference>